<proteinExistence type="predicted"/>
<accession>A0A2P2R2C5</accession>
<protein>
    <submittedName>
        <fullName evidence="1">Uncharacterized protein</fullName>
    </submittedName>
</protein>
<dbReference type="EMBL" id="GGEC01092921">
    <property type="protein sequence ID" value="MBX73405.1"/>
    <property type="molecule type" value="Transcribed_RNA"/>
</dbReference>
<name>A0A2P2R2C5_RHIMU</name>
<reference evidence="1" key="1">
    <citation type="submission" date="2018-02" db="EMBL/GenBank/DDBJ databases">
        <title>Rhizophora mucronata_Transcriptome.</title>
        <authorList>
            <person name="Meera S.P."/>
            <person name="Sreeshan A."/>
            <person name="Augustine A."/>
        </authorList>
    </citation>
    <scope>NUCLEOTIDE SEQUENCE</scope>
    <source>
        <tissue evidence="1">Leaf</tissue>
    </source>
</reference>
<evidence type="ECO:0000313" key="1">
    <source>
        <dbReference type="EMBL" id="MBX73405.1"/>
    </source>
</evidence>
<organism evidence="1">
    <name type="scientific">Rhizophora mucronata</name>
    <name type="common">Asiatic mangrove</name>
    <dbReference type="NCBI Taxonomy" id="61149"/>
    <lineage>
        <taxon>Eukaryota</taxon>
        <taxon>Viridiplantae</taxon>
        <taxon>Streptophyta</taxon>
        <taxon>Embryophyta</taxon>
        <taxon>Tracheophyta</taxon>
        <taxon>Spermatophyta</taxon>
        <taxon>Magnoliopsida</taxon>
        <taxon>eudicotyledons</taxon>
        <taxon>Gunneridae</taxon>
        <taxon>Pentapetalae</taxon>
        <taxon>rosids</taxon>
        <taxon>fabids</taxon>
        <taxon>Malpighiales</taxon>
        <taxon>Rhizophoraceae</taxon>
        <taxon>Rhizophora</taxon>
    </lineage>
</organism>
<sequence>MKMKKSLQQNTQNKN</sequence>